<proteinExistence type="predicted"/>
<keyword evidence="1" id="KW-1133">Transmembrane helix</keyword>
<dbReference type="InterPro" id="IPR001424">
    <property type="entry name" value="SOD_Cu_Zn_dom"/>
</dbReference>
<dbReference type="InterPro" id="IPR024134">
    <property type="entry name" value="SOD_Cu/Zn_/chaperone"/>
</dbReference>
<dbReference type="SUPFAM" id="SSF49329">
    <property type="entry name" value="Cu,Zn superoxide dismutase-like"/>
    <property type="match status" value="1"/>
</dbReference>
<accession>A0AAN8WFM0</accession>
<gene>
    <name evidence="3" type="ORF">SK128_025113</name>
</gene>
<feature type="transmembrane region" description="Helical" evidence="1">
    <location>
        <begin position="6"/>
        <end position="30"/>
    </location>
</feature>
<feature type="domain" description="Superoxide dismutase copper/zinc binding" evidence="2">
    <location>
        <begin position="56"/>
        <end position="194"/>
    </location>
</feature>
<dbReference type="PANTHER" id="PTHR10003">
    <property type="entry name" value="SUPEROXIDE DISMUTASE CU-ZN -RELATED"/>
    <property type="match status" value="1"/>
</dbReference>
<sequence>MGKCVAYVAAAIVFIGIGALVAGVCVWFLAPRDGSIQGIQEIRHARCVFQSKYGISGIVHLEEFGPGQNNPLTINANISGLSAGLHGFHIHAFGMPENGDCMACGGHYNPKGFNHSAPTSPERHVGDLGNINSTADSDITIVHIDDPIASLWGHDSIVGRSVVVHADEDDFGLIDSKESRTTGSAGLRLACCTIYLIAN</sequence>
<organism evidence="3 4">
    <name type="scientific">Halocaridina rubra</name>
    <name type="common">Hawaiian red shrimp</name>
    <dbReference type="NCBI Taxonomy" id="373956"/>
    <lineage>
        <taxon>Eukaryota</taxon>
        <taxon>Metazoa</taxon>
        <taxon>Ecdysozoa</taxon>
        <taxon>Arthropoda</taxon>
        <taxon>Crustacea</taxon>
        <taxon>Multicrustacea</taxon>
        <taxon>Malacostraca</taxon>
        <taxon>Eumalacostraca</taxon>
        <taxon>Eucarida</taxon>
        <taxon>Decapoda</taxon>
        <taxon>Pleocyemata</taxon>
        <taxon>Caridea</taxon>
        <taxon>Atyoidea</taxon>
        <taxon>Atyidae</taxon>
        <taxon>Halocaridina</taxon>
    </lineage>
</organism>
<reference evidence="3 4" key="1">
    <citation type="submission" date="2023-11" db="EMBL/GenBank/DDBJ databases">
        <title>Halocaridina rubra genome assembly.</title>
        <authorList>
            <person name="Smith C."/>
        </authorList>
    </citation>
    <scope>NUCLEOTIDE SEQUENCE [LARGE SCALE GENOMIC DNA]</scope>
    <source>
        <strain evidence="3">EP-1</strain>
        <tissue evidence="3">Whole</tissue>
    </source>
</reference>
<protein>
    <recommendedName>
        <fullName evidence="2">Superoxide dismutase copper/zinc binding domain-containing protein</fullName>
    </recommendedName>
</protein>
<keyword evidence="4" id="KW-1185">Reference proteome</keyword>
<evidence type="ECO:0000256" key="1">
    <source>
        <dbReference type="SAM" id="Phobius"/>
    </source>
</evidence>
<evidence type="ECO:0000313" key="3">
    <source>
        <dbReference type="EMBL" id="KAK7065161.1"/>
    </source>
</evidence>
<dbReference type="InterPro" id="IPR036423">
    <property type="entry name" value="SOD-like_Cu/Zn_dom_sf"/>
</dbReference>
<dbReference type="GO" id="GO:0006801">
    <property type="term" value="P:superoxide metabolic process"/>
    <property type="evidence" value="ECO:0007669"/>
    <property type="project" value="InterPro"/>
</dbReference>
<keyword evidence="1" id="KW-0472">Membrane</keyword>
<dbReference type="Gene3D" id="2.60.40.200">
    <property type="entry name" value="Superoxide dismutase, copper/zinc binding domain"/>
    <property type="match status" value="1"/>
</dbReference>
<dbReference type="EMBL" id="JAXCGZ010020866">
    <property type="protein sequence ID" value="KAK7065161.1"/>
    <property type="molecule type" value="Genomic_DNA"/>
</dbReference>
<evidence type="ECO:0000259" key="2">
    <source>
        <dbReference type="Pfam" id="PF00080"/>
    </source>
</evidence>
<comment type="caution">
    <text evidence="3">The sequence shown here is derived from an EMBL/GenBank/DDBJ whole genome shotgun (WGS) entry which is preliminary data.</text>
</comment>
<keyword evidence="1" id="KW-0812">Transmembrane</keyword>
<dbReference type="Proteomes" id="UP001381693">
    <property type="component" value="Unassembled WGS sequence"/>
</dbReference>
<dbReference type="Pfam" id="PF00080">
    <property type="entry name" value="Sod_Cu"/>
    <property type="match status" value="1"/>
</dbReference>
<evidence type="ECO:0000313" key="4">
    <source>
        <dbReference type="Proteomes" id="UP001381693"/>
    </source>
</evidence>
<dbReference type="AlphaFoldDB" id="A0AAN8WFM0"/>
<dbReference type="GO" id="GO:0005507">
    <property type="term" value="F:copper ion binding"/>
    <property type="evidence" value="ECO:0007669"/>
    <property type="project" value="InterPro"/>
</dbReference>
<dbReference type="CDD" id="cd00305">
    <property type="entry name" value="Cu-Zn_Superoxide_Dismutase"/>
    <property type="match status" value="1"/>
</dbReference>
<name>A0AAN8WFM0_HALRR</name>
<dbReference type="PRINTS" id="PR00068">
    <property type="entry name" value="CUZNDISMTASE"/>
</dbReference>